<keyword evidence="2" id="KW-0732">Signal</keyword>
<feature type="signal peptide" evidence="2">
    <location>
        <begin position="1"/>
        <end position="24"/>
    </location>
</feature>
<organism evidence="3 4">
    <name type="scientific">Streptomyces venezuelae</name>
    <dbReference type="NCBI Taxonomy" id="54571"/>
    <lineage>
        <taxon>Bacteria</taxon>
        <taxon>Bacillati</taxon>
        <taxon>Actinomycetota</taxon>
        <taxon>Actinomycetes</taxon>
        <taxon>Kitasatosporales</taxon>
        <taxon>Streptomycetaceae</taxon>
        <taxon>Streptomyces</taxon>
    </lineage>
</organism>
<evidence type="ECO:0000313" key="4">
    <source>
        <dbReference type="Proteomes" id="UP000322927"/>
    </source>
</evidence>
<protein>
    <recommendedName>
        <fullName evidence="5">DUF732 domain-containing protein</fullName>
    </recommendedName>
</protein>
<evidence type="ECO:0000313" key="3">
    <source>
        <dbReference type="EMBL" id="QES32797.1"/>
    </source>
</evidence>
<dbReference type="OrthoDB" id="4950130at2"/>
<evidence type="ECO:0000256" key="1">
    <source>
        <dbReference type="SAM" id="MobiDB-lite"/>
    </source>
</evidence>
<sequence length="138" mass="14893">MNHRITTTGLLLACAFALTSCSSSDDKTDAEPKPKPSAAEPTQKQKDDAVRSAGLPPKPDAAEQAKLIRALQAAAPNVVRYEDRAVDASRNQCMAINGKAKRLNWLASQRFTYKDVMTTEGQGAKINEALRATGFCEV</sequence>
<dbReference type="PROSITE" id="PS51257">
    <property type="entry name" value="PROKAR_LIPOPROTEIN"/>
    <property type="match status" value="1"/>
</dbReference>
<reference evidence="3 4" key="1">
    <citation type="submission" date="2018-05" db="EMBL/GenBank/DDBJ databases">
        <title>Streptomyces venezuelae.</title>
        <authorList>
            <person name="Kim W."/>
            <person name="Lee N."/>
            <person name="Cho B.-K."/>
        </authorList>
    </citation>
    <scope>NUCLEOTIDE SEQUENCE [LARGE SCALE GENOMIC DNA]</scope>
    <source>
        <strain evidence="3 4">ATCC 14584</strain>
    </source>
</reference>
<name>A0A5P2BRJ6_STRVZ</name>
<evidence type="ECO:0000256" key="2">
    <source>
        <dbReference type="SAM" id="SignalP"/>
    </source>
</evidence>
<dbReference type="RefSeq" id="WP_150214734.1">
    <property type="nucleotide sequence ID" value="NZ_CP029192.1"/>
</dbReference>
<evidence type="ECO:0008006" key="5">
    <source>
        <dbReference type="Google" id="ProtNLM"/>
    </source>
</evidence>
<feature type="compositionally biased region" description="Basic and acidic residues" evidence="1">
    <location>
        <begin position="24"/>
        <end position="34"/>
    </location>
</feature>
<feature type="region of interest" description="Disordered" evidence="1">
    <location>
        <begin position="22"/>
        <end position="60"/>
    </location>
</feature>
<feature type="chain" id="PRO_5024890290" description="DUF732 domain-containing protein" evidence="2">
    <location>
        <begin position="25"/>
        <end position="138"/>
    </location>
</feature>
<gene>
    <name evidence="3" type="ORF">DEJ48_04745</name>
</gene>
<dbReference type="Proteomes" id="UP000322927">
    <property type="component" value="Chromosome"/>
</dbReference>
<dbReference type="AlphaFoldDB" id="A0A5P2BRJ6"/>
<dbReference type="EMBL" id="CP029192">
    <property type="protein sequence ID" value="QES32797.1"/>
    <property type="molecule type" value="Genomic_DNA"/>
</dbReference>
<accession>A0A5P2BRJ6</accession>
<proteinExistence type="predicted"/>